<dbReference type="Proteomes" id="UP000034883">
    <property type="component" value="Chromosome"/>
</dbReference>
<feature type="region of interest" description="Disordered" evidence="1">
    <location>
        <begin position="53"/>
        <end position="86"/>
    </location>
</feature>
<name>A0A0F6YN62_9BACT</name>
<feature type="compositionally biased region" description="Pro residues" evidence="1">
    <location>
        <begin position="70"/>
        <end position="83"/>
    </location>
</feature>
<dbReference type="Pfam" id="PF07635">
    <property type="entry name" value="PSCyt1"/>
    <property type="match status" value="1"/>
</dbReference>
<organism evidence="3 4">
    <name type="scientific">Sandaracinus amylolyticus</name>
    <dbReference type="NCBI Taxonomy" id="927083"/>
    <lineage>
        <taxon>Bacteria</taxon>
        <taxon>Pseudomonadati</taxon>
        <taxon>Myxococcota</taxon>
        <taxon>Polyangia</taxon>
        <taxon>Polyangiales</taxon>
        <taxon>Sandaracinaceae</taxon>
        <taxon>Sandaracinus</taxon>
    </lineage>
</organism>
<protein>
    <submittedName>
        <fullName evidence="3">Putative WD-40 repeat regulatory protein</fullName>
    </submittedName>
</protein>
<reference evidence="3 4" key="1">
    <citation type="submission" date="2015-03" db="EMBL/GenBank/DDBJ databases">
        <title>Genome assembly of Sandaracinus amylolyticus DSM 53668.</title>
        <authorList>
            <person name="Sharma G."/>
            <person name="Subramanian S."/>
        </authorList>
    </citation>
    <scope>NUCLEOTIDE SEQUENCE [LARGE SCALE GENOMIC DNA]</scope>
    <source>
        <strain evidence="3 4">DSM 53668</strain>
    </source>
</reference>
<dbReference type="Gene3D" id="1.10.760.10">
    <property type="entry name" value="Cytochrome c-like domain"/>
    <property type="match status" value="1"/>
</dbReference>
<dbReference type="InterPro" id="IPR011429">
    <property type="entry name" value="Cyt_c_Planctomycete-type"/>
</dbReference>
<dbReference type="InterPro" id="IPR036909">
    <property type="entry name" value="Cyt_c-like_dom_sf"/>
</dbReference>
<dbReference type="GO" id="GO:0020037">
    <property type="term" value="F:heme binding"/>
    <property type="evidence" value="ECO:0007669"/>
    <property type="project" value="InterPro"/>
</dbReference>
<feature type="domain" description="Cytochrome C Planctomycete-type" evidence="2">
    <location>
        <begin position="101"/>
        <end position="151"/>
    </location>
</feature>
<dbReference type="OrthoDB" id="5477736at2"/>
<proteinExistence type="predicted"/>
<evidence type="ECO:0000313" key="3">
    <source>
        <dbReference type="EMBL" id="AKF10051.1"/>
    </source>
</evidence>
<dbReference type="STRING" id="927083.DB32_007200"/>
<evidence type="ECO:0000313" key="4">
    <source>
        <dbReference type="Proteomes" id="UP000034883"/>
    </source>
</evidence>
<evidence type="ECO:0000259" key="2">
    <source>
        <dbReference type="Pfam" id="PF07635"/>
    </source>
</evidence>
<evidence type="ECO:0000256" key="1">
    <source>
        <dbReference type="SAM" id="MobiDB-lite"/>
    </source>
</evidence>
<dbReference type="KEGG" id="samy:DB32_007200"/>
<sequence length="625" mass="67035">MSNLAKGVASPDSPALADGWNSSCSSERSGRRPSARFVAVAAVVLLTGCPGAVIDGPATPRGGSDGGTTTPPPWDGGGAPPPDETCEESTLETQELFSAMCSRCHGEVGSGGLANIDDVASLVRTGRIIPGNPENSPIFRRVSTGSMPPSGATPRPTDAQVGSLEAWIRCGAPPFDVTPTPTPAEQLAVDDVLDMIADDLRRFDNRAERLSKRYIILAHRVNAGASSAELSQLRDSVDVLVNHLSQGTRVVSPQPIDTARTVLRIDIEDYGWDAATWDLIVENYPYFVQYDDRSIEFPFDSSAQEFIQEETAEQIPFIFADWFVSNASQPPLYYEVLDLPGTAQELFAQLGVNYAQDEAEGDFTRAGFAVSGVSVSNRIIQRNRQPGGGYVWSSFDFLSSAGAGNIFQNPVDFEEDGGEIIFSLPNQLQGYYISNAAGVRQNAAPQAVVSDPRTPDRSVIAGLSCMGCHDSAGLIPRDDEIRAHVIATSPAGAQRDLVLATHPPNDQLMEIFDADSDAYRAARARIGLDGRSQPVPDTAIAYLEVDRGLRDLAALVWLDPDRVRDAIITDINLSNAFRALVTTSSGRVAREELEDQFDDIVCSIGVGRPVCTEVTESSPCGCVNP</sequence>
<feature type="region of interest" description="Disordered" evidence="1">
    <location>
        <begin position="1"/>
        <end position="33"/>
    </location>
</feature>
<keyword evidence="4" id="KW-1185">Reference proteome</keyword>
<dbReference type="AlphaFoldDB" id="A0A0F6YN62"/>
<dbReference type="SUPFAM" id="SSF46626">
    <property type="entry name" value="Cytochrome c"/>
    <property type="match status" value="1"/>
</dbReference>
<dbReference type="EMBL" id="CP011125">
    <property type="protein sequence ID" value="AKF10051.1"/>
    <property type="molecule type" value="Genomic_DNA"/>
</dbReference>
<dbReference type="GO" id="GO:0009055">
    <property type="term" value="F:electron transfer activity"/>
    <property type="evidence" value="ECO:0007669"/>
    <property type="project" value="InterPro"/>
</dbReference>
<gene>
    <name evidence="3" type="ORF">DB32_007200</name>
</gene>
<accession>A0A0F6YN62</accession>